<gene>
    <name evidence="4" type="ORF">ALQ53_03045</name>
</gene>
<proteinExistence type="predicted"/>
<comment type="caution">
    <text evidence="4">The sequence shown here is derived from an EMBL/GenBank/DDBJ whole genome shotgun (WGS) entry which is preliminary data.</text>
</comment>
<reference evidence="4 5" key="1">
    <citation type="submission" date="2018-08" db="EMBL/GenBank/DDBJ databases">
        <title>Recombination of ecologically and evolutionarily significant loci maintains genetic cohesion in the Pseudomonas syringae species complex.</title>
        <authorList>
            <person name="Dillon M."/>
            <person name="Thakur S."/>
            <person name="Almeida R.N.D."/>
            <person name="Weir B.S."/>
            <person name="Guttman D.S."/>
        </authorList>
    </citation>
    <scope>NUCLEOTIDE SEQUENCE [LARGE SCALE GENOMIC DNA]</scope>
    <source>
        <strain evidence="4 5">ICMP 15201</strain>
    </source>
</reference>
<feature type="compositionally biased region" description="Basic and acidic residues" evidence="1">
    <location>
        <begin position="144"/>
        <end position="158"/>
    </location>
</feature>
<dbReference type="SUPFAM" id="SSF158682">
    <property type="entry name" value="TerB-like"/>
    <property type="match status" value="1"/>
</dbReference>
<sequence>MDTASLPADEQWKIPMAPSRTRAPLAGDTLLQSDENRGNPGACEHDSVPTTAQMRGIDEAPETLAIGRYARFSRASDTLIGGTRPHPDHSRMTTSWNGDSASCAIGRYARFSRESTRLVGGTQPQPDQTSEQVPLSYSRQPSHPKGESEFFTVRHDSPDSSSFNIPKATDRPLKARWLRPGEPVTIAGSTLPGGMLYIGTEHAEYRQSEPSFIDTSLPIASSSAHPAARLVFYWSTYKDLEPEARRGYLQWLAGGRCDPEVPSGYVFMFFHGLERRVLIDTLSEADAREDTPVIEEEINRLKALYRRDFSFFNQASKLLEYLNMEDISERMYLRQPPMESYDAYEMPMMLRVALGQMAIDKYPLNAAWALAWALTDPAISRGKPVARCMDLFQRLFTAEYEKQFPDGLKLPNNKARLWIGYNPSSPFLNVPRIATGDLPDVSMTSGTRKKLQLLVQACAAVLAPFSRYIGRNADNVDMHDALDALLLLPPSLWPDDSKHELQRLQSDVGTGAILMTLDELAARFNSDGAQARNQIVALTKILGDINIGMEPDVLAGSRAPKADDNIVLFATEPDAGMSRVTAAYAAAVVTLDLASIVIIDNGKTSQPAVAALEQHIDSWTHLSSAHRKRLGAYLLMQLQQPPPLASLKRKLGALTPDEKQAIVCCLTYLAHADGPVTPEQVRSLERIYKALQLDSQALYSDLHVAAASSRFATVSAGPAALVTTGSGIKKPGSGIVLDMNKIARLQRETAAVSALLADVFRDGLEEEQEDVQTSAEPSAHSASSTDIHLYGLDAGHSAFLRLLVSRQEWTRQALENATADMDLMLDGALEQINDMAFDLFDMPVSEGDDPIEINPDILSELTL</sequence>
<evidence type="ECO:0000259" key="2">
    <source>
        <dbReference type="Pfam" id="PF13208"/>
    </source>
</evidence>
<evidence type="ECO:0000313" key="5">
    <source>
        <dbReference type="Proteomes" id="UP000269335"/>
    </source>
</evidence>
<dbReference type="AlphaFoldDB" id="A0AB37QG52"/>
<organism evidence="4 5">
    <name type="scientific">Pseudomonas cannabina</name>
    <dbReference type="NCBI Taxonomy" id="86840"/>
    <lineage>
        <taxon>Bacteria</taxon>
        <taxon>Pseudomonadati</taxon>
        <taxon>Pseudomonadota</taxon>
        <taxon>Gammaproteobacteria</taxon>
        <taxon>Pseudomonadales</taxon>
        <taxon>Pseudomonadaceae</taxon>
        <taxon>Pseudomonas</taxon>
    </lineage>
</organism>
<dbReference type="Proteomes" id="UP000269335">
    <property type="component" value="Unassembled WGS sequence"/>
</dbReference>
<protein>
    <recommendedName>
        <fullName evidence="6">Tellurite resistance protein TerB</fullName>
    </recommendedName>
</protein>
<dbReference type="CDD" id="cd07176">
    <property type="entry name" value="terB"/>
    <property type="match status" value="1"/>
</dbReference>
<dbReference type="Pfam" id="PF15615">
    <property type="entry name" value="TerB_C"/>
    <property type="match status" value="1"/>
</dbReference>
<dbReference type="EMBL" id="RBPH01000049">
    <property type="protein sequence ID" value="RMN84152.1"/>
    <property type="molecule type" value="Genomic_DNA"/>
</dbReference>
<dbReference type="InterPro" id="IPR028932">
    <property type="entry name" value="TerB-C"/>
</dbReference>
<feature type="compositionally biased region" description="Polar residues" evidence="1">
    <location>
        <begin position="122"/>
        <end position="141"/>
    </location>
</feature>
<evidence type="ECO:0000256" key="1">
    <source>
        <dbReference type="SAM" id="MobiDB-lite"/>
    </source>
</evidence>
<feature type="region of interest" description="Disordered" evidence="1">
    <location>
        <begin position="115"/>
        <end position="166"/>
    </location>
</feature>
<feature type="region of interest" description="Disordered" evidence="1">
    <location>
        <begin position="1"/>
        <end position="23"/>
    </location>
</feature>
<dbReference type="InterPro" id="IPR029024">
    <property type="entry name" value="TerB-like"/>
</dbReference>
<evidence type="ECO:0008006" key="6">
    <source>
        <dbReference type="Google" id="ProtNLM"/>
    </source>
</evidence>
<dbReference type="InterPro" id="IPR025266">
    <property type="entry name" value="TerB_N"/>
</dbReference>
<name>A0AB37QG52_PSECA</name>
<evidence type="ECO:0000259" key="3">
    <source>
        <dbReference type="Pfam" id="PF15615"/>
    </source>
</evidence>
<accession>A0AB37QG52</accession>
<feature type="domain" description="TerB N-terminal" evidence="2">
    <location>
        <begin position="180"/>
        <end position="384"/>
    </location>
</feature>
<evidence type="ECO:0000313" key="4">
    <source>
        <dbReference type="EMBL" id="RMN84152.1"/>
    </source>
</evidence>
<feature type="domain" description="TerB-C" evidence="3">
    <location>
        <begin position="731"/>
        <end position="861"/>
    </location>
</feature>
<dbReference type="Pfam" id="PF13208">
    <property type="entry name" value="TerB_N"/>
    <property type="match status" value="1"/>
</dbReference>